<dbReference type="Gene3D" id="1.10.8.270">
    <property type="entry name" value="putative rabgap domain of human tbc1 domain family member 14 like domains"/>
    <property type="match status" value="1"/>
</dbReference>
<dbReference type="PROSITE" id="PS50086">
    <property type="entry name" value="TBC_RABGAP"/>
    <property type="match status" value="1"/>
</dbReference>
<dbReference type="PANTHER" id="PTHR22957">
    <property type="entry name" value="TBC1 DOMAIN FAMILY MEMBER GTPASE-ACTIVATING PROTEIN"/>
    <property type="match status" value="1"/>
</dbReference>
<feature type="non-terminal residue" evidence="2">
    <location>
        <position position="1"/>
    </location>
</feature>
<organism evidence="2 3">
    <name type="scientific">Monosiga brevicollis</name>
    <name type="common">Choanoflagellate</name>
    <dbReference type="NCBI Taxonomy" id="81824"/>
    <lineage>
        <taxon>Eukaryota</taxon>
        <taxon>Choanoflagellata</taxon>
        <taxon>Craspedida</taxon>
        <taxon>Salpingoecidae</taxon>
        <taxon>Monosiga</taxon>
    </lineage>
</organism>
<dbReference type="eggNOG" id="KOG2197">
    <property type="taxonomic scope" value="Eukaryota"/>
</dbReference>
<dbReference type="Gene3D" id="1.10.472.80">
    <property type="entry name" value="Ypt/Rab-GAP domain of gyp1p, domain 3"/>
    <property type="match status" value="1"/>
</dbReference>
<feature type="domain" description="Rab-GAP TBC" evidence="1">
    <location>
        <begin position="1"/>
        <end position="140"/>
    </location>
</feature>
<dbReference type="RefSeq" id="XP_001744922.1">
    <property type="nucleotide sequence ID" value="XM_001744870.1"/>
</dbReference>
<protein>
    <recommendedName>
        <fullName evidence="1">Rab-GAP TBC domain-containing protein</fullName>
    </recommendedName>
</protein>
<proteinExistence type="predicted"/>
<dbReference type="InterPro" id="IPR035969">
    <property type="entry name" value="Rab-GAP_TBC_sf"/>
</dbReference>
<feature type="non-terminal residue" evidence="2">
    <location>
        <position position="140"/>
    </location>
</feature>
<dbReference type="Pfam" id="PF00566">
    <property type="entry name" value="RabGAP-TBC"/>
    <property type="match status" value="1"/>
</dbReference>
<accession>A9UX51</accession>
<dbReference type="SUPFAM" id="SSF47923">
    <property type="entry name" value="Ypt/Rab-GAP domain of gyp1p"/>
    <property type="match status" value="1"/>
</dbReference>
<gene>
    <name evidence="2" type="ORF">MONBRDRAFT_3177</name>
</gene>
<evidence type="ECO:0000259" key="1">
    <source>
        <dbReference type="PROSITE" id="PS50086"/>
    </source>
</evidence>
<dbReference type="GeneID" id="5890149"/>
<name>A9UX51_MONBE</name>
<reference evidence="2 3" key="1">
    <citation type="journal article" date="2008" name="Nature">
        <title>The genome of the choanoflagellate Monosiga brevicollis and the origin of metazoans.</title>
        <authorList>
            <consortium name="JGI Sequencing"/>
            <person name="King N."/>
            <person name="Westbrook M.J."/>
            <person name="Young S.L."/>
            <person name="Kuo A."/>
            <person name="Abedin M."/>
            <person name="Chapman J."/>
            <person name="Fairclough S."/>
            <person name="Hellsten U."/>
            <person name="Isogai Y."/>
            <person name="Letunic I."/>
            <person name="Marr M."/>
            <person name="Pincus D."/>
            <person name="Putnam N."/>
            <person name="Rokas A."/>
            <person name="Wright K.J."/>
            <person name="Zuzow R."/>
            <person name="Dirks W."/>
            <person name="Good M."/>
            <person name="Goodstein D."/>
            <person name="Lemons D."/>
            <person name="Li W."/>
            <person name="Lyons J.B."/>
            <person name="Morris A."/>
            <person name="Nichols S."/>
            <person name="Richter D.J."/>
            <person name="Salamov A."/>
            <person name="Bork P."/>
            <person name="Lim W.A."/>
            <person name="Manning G."/>
            <person name="Miller W.T."/>
            <person name="McGinnis W."/>
            <person name="Shapiro H."/>
            <person name="Tjian R."/>
            <person name="Grigoriev I.V."/>
            <person name="Rokhsar D."/>
        </authorList>
    </citation>
    <scope>NUCLEOTIDE SEQUENCE [LARGE SCALE GENOMIC DNA]</scope>
    <source>
        <strain evidence="3">MX1 / ATCC 50154</strain>
    </source>
</reference>
<evidence type="ECO:0000313" key="3">
    <source>
        <dbReference type="Proteomes" id="UP000001357"/>
    </source>
</evidence>
<dbReference type="Proteomes" id="UP000001357">
    <property type="component" value="Unassembled WGS sequence"/>
</dbReference>
<dbReference type="InterPro" id="IPR000195">
    <property type="entry name" value="Rab-GAP-TBC_dom"/>
</dbReference>
<dbReference type="SMART" id="SM00164">
    <property type="entry name" value="TBC"/>
    <property type="match status" value="1"/>
</dbReference>
<dbReference type="EMBL" id="CH991548">
    <property type="protein sequence ID" value="EDQ90155.1"/>
    <property type="molecule type" value="Genomic_DNA"/>
</dbReference>
<dbReference type="PANTHER" id="PTHR22957:SF466">
    <property type="entry name" value="SI:DKEY-238D18.4"/>
    <property type="match status" value="1"/>
</dbReference>
<dbReference type="AlphaFoldDB" id="A9UX51"/>
<sequence length="140" mass="16589">IVKKDVPRTDRQHEYFEKDDSEHLVWLHDILVTYAVFHQEVGYVQGMNDVLAIILFVIDNEADAYWCLNSYLNLIQSDFMAKGMVEKIGALKRLLNFIEPDLMQHLEKIDAGDLIFCHRWLLLGFKREFVWDDSVRLFEI</sequence>
<evidence type="ECO:0000313" key="2">
    <source>
        <dbReference type="EMBL" id="EDQ90155.1"/>
    </source>
</evidence>
<dbReference type="InParanoid" id="A9UX51"/>
<keyword evidence="3" id="KW-1185">Reference proteome</keyword>
<dbReference type="KEGG" id="mbr:MONBRDRAFT_3177"/>
<dbReference type="STRING" id="81824.A9UX51"/>